<dbReference type="AlphaFoldDB" id="A0A5D0I4U9"/>
<keyword evidence="5 8" id="KW-0067">ATP-binding</keyword>
<evidence type="ECO:0000313" key="11">
    <source>
        <dbReference type="Proteomes" id="UP000323930"/>
    </source>
</evidence>
<dbReference type="OrthoDB" id="9807434at2"/>
<dbReference type="HAMAP" id="MF_00238">
    <property type="entry name" value="Cytidyl_kinase_type1"/>
    <property type="match status" value="1"/>
</dbReference>
<dbReference type="Gene3D" id="3.40.50.300">
    <property type="entry name" value="P-loop containing nucleotide triphosphate hydrolases"/>
    <property type="match status" value="1"/>
</dbReference>
<evidence type="ECO:0000313" key="10">
    <source>
        <dbReference type="EMBL" id="TYA78773.1"/>
    </source>
</evidence>
<dbReference type="GO" id="GO:0036430">
    <property type="term" value="F:CMP kinase activity"/>
    <property type="evidence" value="ECO:0007669"/>
    <property type="project" value="RHEA"/>
</dbReference>
<keyword evidence="4 8" id="KW-0418">Kinase</keyword>
<evidence type="ECO:0000256" key="1">
    <source>
        <dbReference type="ARBA" id="ARBA00009427"/>
    </source>
</evidence>
<dbReference type="GO" id="GO:0005829">
    <property type="term" value="C:cytosol"/>
    <property type="evidence" value="ECO:0007669"/>
    <property type="project" value="TreeGrafter"/>
</dbReference>
<comment type="catalytic activity">
    <reaction evidence="7 8">
        <text>CMP + ATP = CDP + ADP</text>
        <dbReference type="Rhea" id="RHEA:11600"/>
        <dbReference type="ChEBI" id="CHEBI:30616"/>
        <dbReference type="ChEBI" id="CHEBI:58069"/>
        <dbReference type="ChEBI" id="CHEBI:60377"/>
        <dbReference type="ChEBI" id="CHEBI:456216"/>
        <dbReference type="EC" id="2.7.4.25"/>
    </reaction>
</comment>
<dbReference type="CDD" id="cd02020">
    <property type="entry name" value="CMPK"/>
    <property type="match status" value="1"/>
</dbReference>
<dbReference type="GO" id="GO:0006220">
    <property type="term" value="P:pyrimidine nucleotide metabolic process"/>
    <property type="evidence" value="ECO:0007669"/>
    <property type="project" value="UniProtKB-UniRule"/>
</dbReference>
<evidence type="ECO:0000256" key="6">
    <source>
        <dbReference type="ARBA" id="ARBA00047615"/>
    </source>
</evidence>
<evidence type="ECO:0000256" key="7">
    <source>
        <dbReference type="ARBA" id="ARBA00048478"/>
    </source>
</evidence>
<evidence type="ECO:0000259" key="9">
    <source>
        <dbReference type="Pfam" id="PF02224"/>
    </source>
</evidence>
<keyword evidence="11" id="KW-1185">Reference proteome</keyword>
<keyword evidence="2 8" id="KW-0808">Transferase</keyword>
<accession>A0A5D0I4U9</accession>
<dbReference type="InterPro" id="IPR027417">
    <property type="entry name" value="P-loop_NTPase"/>
</dbReference>
<evidence type="ECO:0000256" key="3">
    <source>
        <dbReference type="ARBA" id="ARBA00022741"/>
    </source>
</evidence>
<comment type="similarity">
    <text evidence="1 8">Belongs to the cytidylate kinase family. Type 1 subfamily.</text>
</comment>
<reference evidence="10 11" key="1">
    <citation type="submission" date="2019-08" db="EMBL/GenBank/DDBJ databases">
        <title>Seonamhaeicola sediminis sp. nov., isolated from marine sediment.</title>
        <authorList>
            <person name="Cao W.R."/>
        </authorList>
    </citation>
    <scope>NUCLEOTIDE SEQUENCE [LARGE SCALE GENOMIC DNA]</scope>
    <source>
        <strain evidence="10 11">B011</strain>
    </source>
</reference>
<evidence type="ECO:0000256" key="5">
    <source>
        <dbReference type="ARBA" id="ARBA00022840"/>
    </source>
</evidence>
<dbReference type="RefSeq" id="WP_148542114.1">
    <property type="nucleotide sequence ID" value="NZ_VSDQ01000577.1"/>
</dbReference>
<feature type="binding site" evidence="8">
    <location>
        <begin position="10"/>
        <end position="18"/>
    </location>
    <ligand>
        <name>ATP</name>
        <dbReference type="ChEBI" id="CHEBI:30616"/>
    </ligand>
</feature>
<keyword evidence="8" id="KW-0963">Cytoplasm</keyword>
<dbReference type="SUPFAM" id="SSF52540">
    <property type="entry name" value="P-loop containing nucleoside triphosphate hydrolases"/>
    <property type="match status" value="1"/>
</dbReference>
<evidence type="ECO:0000256" key="4">
    <source>
        <dbReference type="ARBA" id="ARBA00022777"/>
    </source>
</evidence>
<comment type="catalytic activity">
    <reaction evidence="6 8">
        <text>dCMP + ATP = dCDP + ADP</text>
        <dbReference type="Rhea" id="RHEA:25094"/>
        <dbReference type="ChEBI" id="CHEBI:30616"/>
        <dbReference type="ChEBI" id="CHEBI:57566"/>
        <dbReference type="ChEBI" id="CHEBI:58593"/>
        <dbReference type="ChEBI" id="CHEBI:456216"/>
        <dbReference type="EC" id="2.7.4.25"/>
    </reaction>
</comment>
<dbReference type="EMBL" id="VSDQ01000577">
    <property type="protein sequence ID" value="TYA78773.1"/>
    <property type="molecule type" value="Genomic_DNA"/>
</dbReference>
<comment type="caution">
    <text evidence="10">The sequence shown here is derived from an EMBL/GenBank/DDBJ whole genome shotgun (WGS) entry which is preliminary data.</text>
</comment>
<organism evidence="10 11">
    <name type="scientific">Seonamhaeicola marinus</name>
    <dbReference type="NCBI Taxonomy" id="1912246"/>
    <lineage>
        <taxon>Bacteria</taxon>
        <taxon>Pseudomonadati</taxon>
        <taxon>Bacteroidota</taxon>
        <taxon>Flavobacteriia</taxon>
        <taxon>Flavobacteriales</taxon>
        <taxon>Flavobacteriaceae</taxon>
    </lineage>
</organism>
<dbReference type="InterPro" id="IPR011994">
    <property type="entry name" value="Cytidylate_kinase_dom"/>
</dbReference>
<name>A0A5D0I4U9_9FLAO</name>
<dbReference type="GO" id="GO:0005524">
    <property type="term" value="F:ATP binding"/>
    <property type="evidence" value="ECO:0007669"/>
    <property type="project" value="UniProtKB-UniRule"/>
</dbReference>
<sequence length="231" mass="26280">MNKITIAIDGYSSTGKSTIAKQLAKRLGYVYVDTGAMYRAVTLYAMQKDLIHESDFNVEALIYQLDKINITFKYNIDLGFAEVYLNGVNVEKRIRTLDVSGFVSKVAAVSDVRQKLVAIQQQMGQDKGVVMDGRDIGTVVFPDAELKLFMTSSAEKRAQRRFKELKDRGDDVLYEDVLKNVQERDFLDSNRKDSPLVKAKDAIEIDNSNLSLEEQFEKVLRLVRMTLEDME</sequence>
<dbReference type="InterPro" id="IPR003136">
    <property type="entry name" value="Cytidylate_kin"/>
</dbReference>
<comment type="subcellular location">
    <subcellularLocation>
        <location evidence="8">Cytoplasm</location>
    </subcellularLocation>
</comment>
<dbReference type="GO" id="GO:0015949">
    <property type="term" value="P:nucleobase-containing small molecule interconversion"/>
    <property type="evidence" value="ECO:0007669"/>
    <property type="project" value="TreeGrafter"/>
</dbReference>
<dbReference type="PANTHER" id="PTHR21299:SF2">
    <property type="entry name" value="CYTIDYLATE KINASE"/>
    <property type="match status" value="1"/>
</dbReference>
<dbReference type="Proteomes" id="UP000323930">
    <property type="component" value="Unassembled WGS sequence"/>
</dbReference>
<proteinExistence type="inferred from homology"/>
<dbReference type="PANTHER" id="PTHR21299">
    <property type="entry name" value="CYTIDYLATE KINASE/PANTOATE-BETA-ALANINE LIGASE"/>
    <property type="match status" value="1"/>
</dbReference>
<feature type="domain" description="Cytidylate kinase" evidence="9">
    <location>
        <begin position="6"/>
        <end position="224"/>
    </location>
</feature>
<keyword evidence="3 8" id="KW-0547">Nucleotide-binding</keyword>
<protein>
    <recommendedName>
        <fullName evidence="8">Cytidylate kinase</fullName>
        <shortName evidence="8">CK</shortName>
        <ecNumber evidence="8">2.7.4.25</ecNumber>
    </recommendedName>
    <alternativeName>
        <fullName evidence="8">Cytidine monophosphate kinase</fullName>
        <shortName evidence="8">CMP kinase</shortName>
    </alternativeName>
</protein>
<dbReference type="GO" id="GO:0036431">
    <property type="term" value="F:dCMP kinase activity"/>
    <property type="evidence" value="ECO:0007669"/>
    <property type="project" value="InterPro"/>
</dbReference>
<dbReference type="EC" id="2.7.4.25" evidence="8"/>
<dbReference type="Pfam" id="PF02224">
    <property type="entry name" value="Cytidylate_kin"/>
    <property type="match status" value="1"/>
</dbReference>
<dbReference type="NCBIfam" id="TIGR00017">
    <property type="entry name" value="cmk"/>
    <property type="match status" value="1"/>
</dbReference>
<gene>
    <name evidence="8" type="primary">cmk</name>
    <name evidence="10" type="ORF">FUA24_10500</name>
</gene>
<evidence type="ECO:0000256" key="2">
    <source>
        <dbReference type="ARBA" id="ARBA00022679"/>
    </source>
</evidence>
<evidence type="ECO:0000256" key="8">
    <source>
        <dbReference type="HAMAP-Rule" id="MF_00238"/>
    </source>
</evidence>